<organism evidence="2 3">
    <name type="scientific">Bagarius yarrelli</name>
    <name type="common">Goonch</name>
    <name type="synonym">Bagrus yarrelli</name>
    <dbReference type="NCBI Taxonomy" id="175774"/>
    <lineage>
        <taxon>Eukaryota</taxon>
        <taxon>Metazoa</taxon>
        <taxon>Chordata</taxon>
        <taxon>Craniata</taxon>
        <taxon>Vertebrata</taxon>
        <taxon>Euteleostomi</taxon>
        <taxon>Actinopterygii</taxon>
        <taxon>Neopterygii</taxon>
        <taxon>Teleostei</taxon>
        <taxon>Ostariophysi</taxon>
        <taxon>Siluriformes</taxon>
        <taxon>Sisoridae</taxon>
        <taxon>Sisorinae</taxon>
        <taxon>Bagarius</taxon>
    </lineage>
</organism>
<evidence type="ECO:0000313" key="2">
    <source>
        <dbReference type="EMBL" id="TUJ07330.1"/>
    </source>
</evidence>
<comment type="caution">
    <text evidence="2">The sequence shown here is derived from an EMBL/GenBank/DDBJ whole genome shotgun (WGS) entry which is preliminary data.</text>
</comment>
<keyword evidence="1" id="KW-0812">Transmembrane</keyword>
<keyword evidence="1" id="KW-1133">Transmembrane helix</keyword>
<dbReference type="EMBL" id="VCAZ01000378">
    <property type="protein sequence ID" value="TUJ07330.1"/>
    <property type="molecule type" value="Genomic_DNA"/>
</dbReference>
<accession>A0A556VWR9</accession>
<evidence type="ECO:0000256" key="1">
    <source>
        <dbReference type="SAM" id="Phobius"/>
    </source>
</evidence>
<gene>
    <name evidence="2" type="ORF">Baya_16902</name>
</gene>
<keyword evidence="3" id="KW-1185">Reference proteome</keyword>
<proteinExistence type="predicted"/>
<reference evidence="2 3" key="1">
    <citation type="journal article" date="2019" name="Genome Biol. Evol.">
        <title>Whole-Genome Sequencing of the Giant Devil Catfish, Bagarius yarrelli.</title>
        <authorList>
            <person name="Jiang W."/>
            <person name="Lv Y."/>
            <person name="Cheng L."/>
            <person name="Yang K."/>
            <person name="Chao B."/>
            <person name="Wang X."/>
            <person name="Li Y."/>
            <person name="Pan X."/>
            <person name="You X."/>
            <person name="Zhang Y."/>
            <person name="Yang J."/>
            <person name="Li J."/>
            <person name="Zhang X."/>
            <person name="Liu S."/>
            <person name="Sun C."/>
            <person name="Yang J."/>
            <person name="Shi Q."/>
        </authorList>
    </citation>
    <scope>NUCLEOTIDE SEQUENCE [LARGE SCALE GENOMIC DNA]</scope>
    <source>
        <strain evidence="2">JWS20170419001</strain>
        <tissue evidence="2">Muscle</tissue>
    </source>
</reference>
<feature type="transmembrane region" description="Helical" evidence="1">
    <location>
        <begin position="57"/>
        <end position="75"/>
    </location>
</feature>
<protein>
    <submittedName>
        <fullName evidence="2">Aromatase</fullName>
    </submittedName>
</protein>
<dbReference type="Proteomes" id="UP000319801">
    <property type="component" value="Unassembled WGS sequence"/>
</dbReference>
<name>A0A556VWR9_BAGYA</name>
<sequence>MRRCRCESEPAPVPMAAHVFPVCERGVTPGRFRETIMEILLHEAQNRTDHQYQTPRGITLLLLLCLVLLLVLWNHNIKRSSVPGPVPPTAY</sequence>
<keyword evidence="1" id="KW-0472">Membrane</keyword>
<evidence type="ECO:0000313" key="3">
    <source>
        <dbReference type="Proteomes" id="UP000319801"/>
    </source>
</evidence>
<dbReference type="AlphaFoldDB" id="A0A556VWR9"/>